<evidence type="ECO:0000313" key="1">
    <source>
        <dbReference type="EMBL" id="KAI3373592.1"/>
    </source>
</evidence>
<organism evidence="1 2">
    <name type="scientific">Scortum barcoo</name>
    <name type="common">barcoo grunter</name>
    <dbReference type="NCBI Taxonomy" id="214431"/>
    <lineage>
        <taxon>Eukaryota</taxon>
        <taxon>Metazoa</taxon>
        <taxon>Chordata</taxon>
        <taxon>Craniata</taxon>
        <taxon>Vertebrata</taxon>
        <taxon>Euteleostomi</taxon>
        <taxon>Actinopterygii</taxon>
        <taxon>Neopterygii</taxon>
        <taxon>Teleostei</taxon>
        <taxon>Neoteleostei</taxon>
        <taxon>Acanthomorphata</taxon>
        <taxon>Eupercaria</taxon>
        <taxon>Centrarchiformes</taxon>
        <taxon>Terapontoidei</taxon>
        <taxon>Terapontidae</taxon>
        <taxon>Scortum</taxon>
    </lineage>
</organism>
<accession>A0ACB8X0J0</accession>
<sequence>MPPNKRIHKKSLKLECEWISCQESFSRMDHFCKHVEGHLNALNMAEEDEEEAEGERNCLWRGCGFCSVEGPEELRRHLFFHCYHTNLKQLGQQLLNAKPEIGTCSIGYHNIIPEIPDNFICLWSECEQPPFENPEWFYRHVEMHSLCIDIPAGDCEFPLRCGWKDCEATAKGRPKLREHLRSHTQEKVVACPSCGGMYASNTKFFDHIIRQSAMEGQRFQCSHCSKRFATERLLRDHMRTPRSALLLDDFISSLVCLALIGTVSHYKCPLCDMTCPSPSSLRNHIKFRHSNEKPYSCEYCEYSCKNLVDLRKHLDTHSSEPAFNCDVPGCGYTSRTLSTMKIHHKREHEGNFVARYKCHVCGQCFTRGNMLTVHLHKKHQFKWPSGHPRFRYKEHEDGFLRLQLIRYESVELTEQLMREKQNRQTEEGEDGSQAEGQEMEEESAGAAPPELQVELRGVLLEEQRTEEPAVSTEESGQEEGIVYIIAAGLSQAAEDSAMHFPEWTEEVEGSGETEWIPEPGFIDDMYWSGSAPLCLGGCKGRHQELRRDRCGDSSCCWLGYKSLCRVNCGRPDVDYNGAVYGNDWWVGSVVRYTCRAGFMLVGNPTRSCQPNGVWTPKPTCLRMCRLGRIEISERELNGTCNSMCEYKSYYGPPKQGCTRIDNCKKKETGWKWFFAHMAERTLDQGSVSIPMEETKLHGGAPQEAPLLLHLKKVENHITEAQRFSHLPRRSAVDLEFNELSYTIREGPWWRRRGYKALLKCLSGRFNSRELIGIMGPSGAGKSTLMNILAGYRETGMKGQILVNGRPRDLRTFRKMSCYIMQDDMLLPHLTAREAMMVSANLKLNESMQVKKELVDEILTALGLLECAQTRTNSLSGGQRKRLAIALELVNNPPVMFFDEPTSGLDSASCFQVVSLMKSLAQGGRTIICTIHQPSAKLFEMFDKFIYYSVYQCVGNYVDYSVPVFLHQLYILSQGQCIYKGTVPYLIPYLKNLSLHCPTYHNPADFIIEVASGEYGDLNPVLFEAVQGGLCSEEGKKNSRDKSDSSCPSQCHSVSETSSLTWHHTYMSYRPHIFTFIGNMTSCICVYYKTNSVSSPHFPHRTQELLRSIALPPVHSLSSASSSKEPSSRYAGTRCLTHLRVMSHLCIGVLIGLLYLKIGNDASKVFNNTGFLFFSMLFLMFAALMPTVLTFPLEMSVFIREHLNYWYSLKAYYLAKTMADVPFQVICPIMYCSIVYWMTEQPPEVSRYLLFMALSTSTALVAQSLGLLIGAASTSLQVATFVGPVTAIPVLLFSGFFVNFDTIPKYLQWSSYVSYVRYGFEGVILSIYGMNRSELECPGLVCKFQKPEEVLQLLDVEDAKLYVDFMVLGVFFLILRLATYLVLRYKVKPAFSHNTPLPLSQMTKMADNASSVEIVEGCRLPVLRKNQEHEDEWPLAEILSVKEVSARKLFYVHYIDFNKRLDEWVTGDRLDMKKLQFPKKEAKTPTKNGLPGSRPSSPEREVRKSLDLNVQPATAPSRGKTLPTPLSGHAELHGKPDINNHDTKKEDDDPVVQITSGSGLTHSVSKCLSGVCTGLVKPHFSFKSVKKRKVETVPIATQVSPATPVPSLPSSAEASQASVFPAVRETNTFKSREDHDQLSSLTTNGTTARRLIPSQPGRKRKANCGGTDEMIKVLQYNNPQSASVFLPPPEDSQDSSDGIPSAPRMTGSLVSDRSHDDIVTRMKNIECIELGRHRLKPWYFSPYPQELTTLPILYLCEFCLKYLKSLKCLQRHLTKCNLRHPPGNEIYRKGTISFFEIDGRKNKTYSQNLCLLAKCFLDHKTLYYDTDPFLFYVMTEYDSKGFHIVGYFSKEKESTEDYNVACILTLPPYQRRGYGKLLIEFSYELSKVEGKTGTPEKPLSDLGLLSYRSYWSQTILEILMDLKPDNGERPQITINEISEITSVKKEDVISTLQYLNLINYYKGQYILTLSEDIVDGHERAMQKRHLRIDPKCLHFTPKDWSKRGKW</sequence>
<comment type="caution">
    <text evidence="1">The sequence shown here is derived from an EMBL/GenBank/DDBJ whole genome shotgun (WGS) entry which is preliminary data.</text>
</comment>
<dbReference type="Proteomes" id="UP000831701">
    <property type="component" value="Chromosome 4"/>
</dbReference>
<keyword evidence="2" id="KW-1185">Reference proteome</keyword>
<reference evidence="1" key="1">
    <citation type="submission" date="2022-04" db="EMBL/GenBank/DDBJ databases">
        <title>Jade perch genome.</title>
        <authorList>
            <person name="Chao B."/>
        </authorList>
    </citation>
    <scope>NUCLEOTIDE SEQUENCE</scope>
    <source>
        <strain evidence="1">CB-2022</strain>
    </source>
</reference>
<proteinExistence type="predicted"/>
<evidence type="ECO:0000313" key="2">
    <source>
        <dbReference type="Proteomes" id="UP000831701"/>
    </source>
</evidence>
<protein>
    <submittedName>
        <fullName evidence="1">Uncharacterized protein</fullName>
    </submittedName>
</protein>
<name>A0ACB8X0J0_9TELE</name>
<dbReference type="EMBL" id="CM041534">
    <property type="protein sequence ID" value="KAI3373592.1"/>
    <property type="molecule type" value="Genomic_DNA"/>
</dbReference>
<gene>
    <name evidence="1" type="ORF">L3Q82_022186</name>
</gene>